<dbReference type="Pfam" id="PF08031">
    <property type="entry name" value="BBE"/>
    <property type="match status" value="1"/>
</dbReference>
<sequence>MVRFVILRALSLLLAVNTVSSSPLADEHFSPWGNSPSNGLVWPSVLDDQIHGESWPEFANKTERRPSYRAPTFEELKFMSSKNMSWLARSGGHGFSPTLQSTQDAVLVNLENVSQVQFQSDSTVVVGTGVYFGDLINAVGAAGRELTVGTCHCVGATGAILDGGLDCLQGLYGLTSDALHMIFAKSSIEKVVEITNNLLVPALDEKLSLMSLLTLNATTSELYMAVNIVYSGPEEGQKYTQLLSPYSLGLQEHMLKWEELPTKTLFGYVPLFCTSGPRYNLYTTNVRTLDSPIWVEFSNESEKFMQQHPTVNASLIIETYPVQGIEALSEDYSAFPHRRYFHNVIEVIGLYTDDSVAKSVDDFLRFWRDKFAATSRYDELHVYQNYAHYDEPLSALYGNQHWRHERLTKLKNDYDPHGFFNRYHAVPFDVEKWT</sequence>
<dbReference type="RefSeq" id="XP_056581928.1">
    <property type="nucleotide sequence ID" value="XM_056717793.1"/>
</dbReference>
<evidence type="ECO:0000313" key="9">
    <source>
        <dbReference type="EMBL" id="KAJ5382152.1"/>
    </source>
</evidence>
<accession>A0A9W9VHJ0</accession>
<reference evidence="9" key="2">
    <citation type="journal article" date="2023" name="IMA Fungus">
        <title>Comparative genomic study of the Penicillium genus elucidates a diverse pangenome and 15 lateral gene transfer events.</title>
        <authorList>
            <person name="Petersen C."/>
            <person name="Sorensen T."/>
            <person name="Nielsen M.R."/>
            <person name="Sondergaard T.E."/>
            <person name="Sorensen J.L."/>
            <person name="Fitzpatrick D.A."/>
            <person name="Frisvad J.C."/>
            <person name="Nielsen K.L."/>
        </authorList>
    </citation>
    <scope>NUCLEOTIDE SEQUENCE</scope>
    <source>
        <strain evidence="9">IBT 3081</strain>
    </source>
</reference>
<evidence type="ECO:0000256" key="1">
    <source>
        <dbReference type="ARBA" id="ARBA00001974"/>
    </source>
</evidence>
<feature type="domain" description="Berberine/berberine-like" evidence="8">
    <location>
        <begin position="382"/>
        <end position="427"/>
    </location>
</feature>
<dbReference type="AlphaFoldDB" id="A0A9W9VHJ0"/>
<proteinExistence type="inferred from homology"/>
<dbReference type="SUPFAM" id="SSF56176">
    <property type="entry name" value="FAD-binding/transporter-associated domain-like"/>
    <property type="match status" value="1"/>
</dbReference>
<evidence type="ECO:0000256" key="5">
    <source>
        <dbReference type="ARBA" id="ARBA00023002"/>
    </source>
</evidence>
<evidence type="ECO:0000259" key="8">
    <source>
        <dbReference type="Pfam" id="PF08031"/>
    </source>
</evidence>
<keyword evidence="3" id="KW-0285">Flavoprotein</keyword>
<comment type="similarity">
    <text evidence="2">Belongs to the oxygen-dependent FAD-linked oxidoreductase family.</text>
</comment>
<dbReference type="InterPro" id="IPR050416">
    <property type="entry name" value="FAD-linked_Oxidoreductase"/>
</dbReference>
<evidence type="ECO:0000256" key="6">
    <source>
        <dbReference type="SAM" id="SignalP"/>
    </source>
</evidence>
<dbReference type="PANTHER" id="PTHR42973:SF9">
    <property type="entry name" value="FAD-BINDING PCMH-TYPE DOMAIN-CONTAINING PROTEIN-RELATED"/>
    <property type="match status" value="1"/>
</dbReference>
<comment type="caution">
    <text evidence="9">The sequence shown here is derived from an EMBL/GenBank/DDBJ whole genome shotgun (WGS) entry which is preliminary data.</text>
</comment>
<reference evidence="9" key="1">
    <citation type="submission" date="2022-12" db="EMBL/GenBank/DDBJ databases">
        <authorList>
            <person name="Petersen C."/>
        </authorList>
    </citation>
    <scope>NUCLEOTIDE SEQUENCE</scope>
    <source>
        <strain evidence="9">IBT 3081</strain>
    </source>
</reference>
<evidence type="ECO:0000256" key="2">
    <source>
        <dbReference type="ARBA" id="ARBA00005466"/>
    </source>
</evidence>
<feature type="signal peptide" evidence="6">
    <location>
        <begin position="1"/>
        <end position="21"/>
    </location>
</feature>
<dbReference type="InterPro" id="IPR016169">
    <property type="entry name" value="FAD-bd_PCMH_sub2"/>
</dbReference>
<dbReference type="InterPro" id="IPR012951">
    <property type="entry name" value="BBE"/>
</dbReference>
<keyword evidence="10" id="KW-1185">Reference proteome</keyword>
<evidence type="ECO:0000313" key="10">
    <source>
        <dbReference type="Proteomes" id="UP001147752"/>
    </source>
</evidence>
<evidence type="ECO:0000256" key="4">
    <source>
        <dbReference type="ARBA" id="ARBA00022827"/>
    </source>
</evidence>
<organism evidence="9 10">
    <name type="scientific">Penicillium concentricum</name>
    <dbReference type="NCBI Taxonomy" id="293559"/>
    <lineage>
        <taxon>Eukaryota</taxon>
        <taxon>Fungi</taxon>
        <taxon>Dikarya</taxon>
        <taxon>Ascomycota</taxon>
        <taxon>Pezizomycotina</taxon>
        <taxon>Eurotiomycetes</taxon>
        <taxon>Eurotiomycetidae</taxon>
        <taxon>Eurotiales</taxon>
        <taxon>Aspergillaceae</taxon>
        <taxon>Penicillium</taxon>
    </lineage>
</organism>
<dbReference type="PANTHER" id="PTHR42973">
    <property type="entry name" value="BINDING OXIDOREDUCTASE, PUTATIVE (AFU_ORTHOLOGUE AFUA_1G17690)-RELATED"/>
    <property type="match status" value="1"/>
</dbReference>
<evidence type="ECO:0000259" key="7">
    <source>
        <dbReference type="Pfam" id="PF01565"/>
    </source>
</evidence>
<dbReference type="GeneID" id="81456976"/>
<dbReference type="Pfam" id="PF01565">
    <property type="entry name" value="FAD_binding_4"/>
    <property type="match status" value="1"/>
</dbReference>
<feature type="domain" description="FAD linked oxidase N-terminal" evidence="7">
    <location>
        <begin position="76"/>
        <end position="180"/>
    </location>
</feature>
<keyword evidence="4" id="KW-0274">FAD</keyword>
<evidence type="ECO:0000256" key="3">
    <source>
        <dbReference type="ARBA" id="ARBA00022630"/>
    </source>
</evidence>
<dbReference type="OrthoDB" id="415825at2759"/>
<keyword evidence="6" id="KW-0732">Signal</keyword>
<dbReference type="GO" id="GO:0050660">
    <property type="term" value="F:flavin adenine dinucleotide binding"/>
    <property type="evidence" value="ECO:0007669"/>
    <property type="project" value="InterPro"/>
</dbReference>
<protein>
    <recommendedName>
        <fullName evidence="11">FAD-binding PCMH-type domain-containing protein</fullName>
    </recommendedName>
</protein>
<keyword evidence="5" id="KW-0560">Oxidoreductase</keyword>
<dbReference type="Proteomes" id="UP001147752">
    <property type="component" value="Unassembled WGS sequence"/>
</dbReference>
<dbReference type="Gene3D" id="3.30.465.10">
    <property type="match status" value="1"/>
</dbReference>
<dbReference type="GO" id="GO:0016491">
    <property type="term" value="F:oxidoreductase activity"/>
    <property type="evidence" value="ECO:0007669"/>
    <property type="project" value="UniProtKB-KW"/>
</dbReference>
<dbReference type="InterPro" id="IPR036318">
    <property type="entry name" value="FAD-bd_PCMH-like_sf"/>
</dbReference>
<name>A0A9W9VHJ0_9EURO</name>
<dbReference type="InterPro" id="IPR006094">
    <property type="entry name" value="Oxid_FAD_bind_N"/>
</dbReference>
<dbReference type="EMBL" id="JAPZBT010000001">
    <property type="protein sequence ID" value="KAJ5382152.1"/>
    <property type="molecule type" value="Genomic_DNA"/>
</dbReference>
<comment type="cofactor">
    <cofactor evidence="1">
        <name>FAD</name>
        <dbReference type="ChEBI" id="CHEBI:57692"/>
    </cofactor>
</comment>
<dbReference type="Gene3D" id="3.40.462.20">
    <property type="match status" value="1"/>
</dbReference>
<gene>
    <name evidence="9" type="ORF">N7517_000063</name>
</gene>
<feature type="chain" id="PRO_5040800572" description="FAD-binding PCMH-type domain-containing protein" evidence="6">
    <location>
        <begin position="22"/>
        <end position="434"/>
    </location>
</feature>
<evidence type="ECO:0008006" key="11">
    <source>
        <dbReference type="Google" id="ProtNLM"/>
    </source>
</evidence>